<dbReference type="AlphaFoldDB" id="B7PNP1"/>
<reference evidence="3" key="2">
    <citation type="submission" date="2020-05" db="UniProtKB">
        <authorList>
            <consortium name="EnsemblMetazoa"/>
        </authorList>
    </citation>
    <scope>IDENTIFICATION</scope>
    <source>
        <strain evidence="3">wikel</strain>
    </source>
</reference>
<dbReference type="VEuPathDB" id="VectorBase:ISCW005732"/>
<evidence type="ECO:0000313" key="3">
    <source>
        <dbReference type="EnsemblMetazoa" id="ISCW005732-PA"/>
    </source>
</evidence>
<sequence length="81" mass="8030">MAAPRKAEGSPDRAGKPIVRAGKGGTAAAPGSPKRGRASERVRAGPPLGGLAGDGGEKTTVTGEHGPPVLDPRGKGERLAR</sequence>
<keyword evidence="4" id="KW-1185">Reference proteome</keyword>
<dbReference type="Proteomes" id="UP000001555">
    <property type="component" value="Unassembled WGS sequence"/>
</dbReference>
<reference evidence="2 4" key="1">
    <citation type="submission" date="2008-03" db="EMBL/GenBank/DDBJ databases">
        <title>Annotation of Ixodes scapularis.</title>
        <authorList>
            <consortium name="Ixodes scapularis Genome Project Consortium"/>
            <person name="Caler E."/>
            <person name="Hannick L.I."/>
            <person name="Bidwell S."/>
            <person name="Joardar V."/>
            <person name="Thiagarajan M."/>
            <person name="Amedeo P."/>
            <person name="Galinsky K.J."/>
            <person name="Schobel S."/>
            <person name="Inman J."/>
            <person name="Hostetler J."/>
            <person name="Miller J."/>
            <person name="Hammond M."/>
            <person name="Megy K."/>
            <person name="Lawson D."/>
            <person name="Kodira C."/>
            <person name="Sutton G."/>
            <person name="Meyer J."/>
            <person name="Hill C.A."/>
            <person name="Birren B."/>
            <person name="Nene V."/>
            <person name="Collins F."/>
            <person name="Alarcon-Chaidez F."/>
            <person name="Wikel S."/>
            <person name="Strausberg R."/>
        </authorList>
    </citation>
    <scope>NUCLEOTIDE SEQUENCE [LARGE SCALE GENOMIC DNA]</scope>
    <source>
        <strain evidence="4">Wikel</strain>
        <strain evidence="2">Wikel colony</strain>
    </source>
</reference>
<feature type="region of interest" description="Disordered" evidence="1">
    <location>
        <begin position="1"/>
        <end position="81"/>
    </location>
</feature>
<evidence type="ECO:0000313" key="4">
    <source>
        <dbReference type="Proteomes" id="UP000001555"/>
    </source>
</evidence>
<proteinExistence type="predicted"/>
<organism>
    <name type="scientific">Ixodes scapularis</name>
    <name type="common">Black-legged tick</name>
    <name type="synonym">Deer tick</name>
    <dbReference type="NCBI Taxonomy" id="6945"/>
    <lineage>
        <taxon>Eukaryota</taxon>
        <taxon>Metazoa</taxon>
        <taxon>Ecdysozoa</taxon>
        <taxon>Arthropoda</taxon>
        <taxon>Chelicerata</taxon>
        <taxon>Arachnida</taxon>
        <taxon>Acari</taxon>
        <taxon>Parasitiformes</taxon>
        <taxon>Ixodida</taxon>
        <taxon>Ixodoidea</taxon>
        <taxon>Ixodidae</taxon>
        <taxon>Ixodinae</taxon>
        <taxon>Ixodes</taxon>
    </lineage>
</organism>
<feature type="compositionally biased region" description="Basic and acidic residues" evidence="1">
    <location>
        <begin position="72"/>
        <end position="81"/>
    </location>
</feature>
<evidence type="ECO:0000256" key="1">
    <source>
        <dbReference type="SAM" id="MobiDB-lite"/>
    </source>
</evidence>
<protein>
    <submittedName>
        <fullName evidence="2 3">Uncharacterized protein</fullName>
    </submittedName>
</protein>
<dbReference type="VEuPathDB" id="VectorBase:ISCI005732"/>
<dbReference type="EMBL" id="DS753960">
    <property type="protein sequence ID" value="EEC08213.1"/>
    <property type="molecule type" value="Genomic_DNA"/>
</dbReference>
<accession>B7PNP1</accession>
<dbReference type="InParanoid" id="B7PNP1"/>
<evidence type="ECO:0000313" key="2">
    <source>
        <dbReference type="EMBL" id="EEC08213.1"/>
    </source>
</evidence>
<name>B7PNP1_IXOSC</name>
<dbReference type="HOGENOM" id="CLU_2576498_0_0_1"/>
<feature type="compositionally biased region" description="Basic and acidic residues" evidence="1">
    <location>
        <begin position="1"/>
        <end position="15"/>
    </location>
</feature>
<gene>
    <name evidence="2" type="ORF">IscW_ISCW005732</name>
</gene>
<dbReference type="EnsemblMetazoa" id="ISCW005732-RA">
    <property type="protein sequence ID" value="ISCW005732-PA"/>
    <property type="gene ID" value="ISCW005732"/>
</dbReference>
<dbReference type="PaxDb" id="6945-B7PNP1"/>
<dbReference type="EMBL" id="ABJB011023437">
    <property type="status" value="NOT_ANNOTATED_CDS"/>
    <property type="molecule type" value="Genomic_DNA"/>
</dbReference>